<keyword evidence="2" id="KW-1185">Reference proteome</keyword>
<reference evidence="1 2" key="1">
    <citation type="submission" date="2015-10" db="EMBL/GenBank/DDBJ databases">
        <title>Comparative genomics and high-throughput reverse genetic screens identify a new phytobacterial MAMP and an Arabidopsis receptor required for immune elicitation.</title>
        <authorList>
            <person name="Mott G.A."/>
            <person name="Thakur S."/>
            <person name="Wang P.W."/>
            <person name="Desveaux D."/>
            <person name="Guttman D.S."/>
        </authorList>
    </citation>
    <scope>NUCLEOTIDE SEQUENCE [LARGE SCALE GENOMIC DNA]</scope>
    <source>
        <strain evidence="1 2">107</strain>
    </source>
</reference>
<evidence type="ECO:0000313" key="1">
    <source>
        <dbReference type="EMBL" id="KPC17476.1"/>
    </source>
</evidence>
<organism evidence="1 2">
    <name type="scientific">Pseudomonas amygdali pv. lachrymans</name>
    <name type="common">Pseudomonas syringae pv. lachrymans</name>
    <dbReference type="NCBI Taxonomy" id="53707"/>
    <lineage>
        <taxon>Bacteria</taxon>
        <taxon>Pseudomonadati</taxon>
        <taxon>Pseudomonadota</taxon>
        <taxon>Gammaproteobacteria</taxon>
        <taxon>Pseudomonadales</taxon>
        <taxon>Pseudomonadaceae</taxon>
        <taxon>Pseudomonas</taxon>
        <taxon>Pseudomonas amygdali</taxon>
    </lineage>
</organism>
<dbReference type="Proteomes" id="UP000037943">
    <property type="component" value="Unassembled WGS sequence"/>
</dbReference>
<proteinExistence type="predicted"/>
<sequence length="48" mass="5263">MLPQRPMPFSDLIKEVGCNDVDVIKALMASEGYGYERGLSLKAPDHGL</sequence>
<gene>
    <name evidence="1" type="ORF">AC499_0678</name>
</gene>
<name>A0ABR5KSH3_PSEAV</name>
<protein>
    <submittedName>
        <fullName evidence="1">Uncharacterized protein</fullName>
    </submittedName>
</protein>
<comment type="caution">
    <text evidence="1">The sequence shown here is derived from an EMBL/GenBank/DDBJ whole genome shotgun (WGS) entry which is preliminary data.</text>
</comment>
<evidence type="ECO:0000313" key="2">
    <source>
        <dbReference type="Proteomes" id="UP000037943"/>
    </source>
</evidence>
<accession>A0ABR5KSH3</accession>
<dbReference type="EMBL" id="LGLK01000057">
    <property type="protein sequence ID" value="KPC17476.1"/>
    <property type="molecule type" value="Genomic_DNA"/>
</dbReference>